<organism evidence="4 5">
    <name type="scientific">Sphingomonas crocodyli</name>
    <dbReference type="NCBI Taxonomy" id="1979270"/>
    <lineage>
        <taxon>Bacteria</taxon>
        <taxon>Pseudomonadati</taxon>
        <taxon>Pseudomonadota</taxon>
        <taxon>Alphaproteobacteria</taxon>
        <taxon>Sphingomonadales</taxon>
        <taxon>Sphingomonadaceae</taxon>
        <taxon>Sphingomonas</taxon>
    </lineage>
</organism>
<evidence type="ECO:0000256" key="2">
    <source>
        <dbReference type="PROSITE-ProRule" id="PRU00169"/>
    </source>
</evidence>
<dbReference type="InterPro" id="IPR011006">
    <property type="entry name" value="CheY-like_superfamily"/>
</dbReference>
<protein>
    <submittedName>
        <fullName evidence="4">Response regulator</fullName>
    </submittedName>
</protein>
<dbReference type="Gene3D" id="3.40.50.2300">
    <property type="match status" value="1"/>
</dbReference>
<evidence type="ECO:0000313" key="5">
    <source>
        <dbReference type="Proteomes" id="UP000282971"/>
    </source>
</evidence>
<dbReference type="OrthoDB" id="9784252at2"/>
<keyword evidence="5" id="KW-1185">Reference proteome</keyword>
<proteinExistence type="predicted"/>
<dbReference type="PANTHER" id="PTHR44591:SF25">
    <property type="entry name" value="CHEMOTAXIS TWO-COMPONENT RESPONSE REGULATOR"/>
    <property type="match status" value="1"/>
</dbReference>
<dbReference type="CDD" id="cd00156">
    <property type="entry name" value="REC"/>
    <property type="match status" value="1"/>
</dbReference>
<dbReference type="EMBL" id="SACN01000001">
    <property type="protein sequence ID" value="RVT92504.1"/>
    <property type="molecule type" value="Genomic_DNA"/>
</dbReference>
<dbReference type="RefSeq" id="WP_127740170.1">
    <property type="nucleotide sequence ID" value="NZ_SACN01000001.1"/>
</dbReference>
<dbReference type="Pfam" id="PF00072">
    <property type="entry name" value="Response_reg"/>
    <property type="match status" value="1"/>
</dbReference>
<dbReference type="PANTHER" id="PTHR44591">
    <property type="entry name" value="STRESS RESPONSE REGULATOR PROTEIN 1"/>
    <property type="match status" value="1"/>
</dbReference>
<dbReference type="AlphaFoldDB" id="A0A437M4V3"/>
<dbReference type="Proteomes" id="UP000282971">
    <property type="component" value="Unassembled WGS sequence"/>
</dbReference>
<reference evidence="4 5" key="1">
    <citation type="submission" date="2019-01" db="EMBL/GenBank/DDBJ databases">
        <authorList>
            <person name="Chen W.-M."/>
        </authorList>
    </citation>
    <scope>NUCLEOTIDE SEQUENCE [LARGE SCALE GENOMIC DNA]</scope>
    <source>
        <strain evidence="4 5">CCP-7</strain>
    </source>
</reference>
<feature type="modified residue" description="4-aspartylphosphate" evidence="2">
    <location>
        <position position="54"/>
    </location>
</feature>
<keyword evidence="1 2" id="KW-0597">Phosphoprotein</keyword>
<dbReference type="SUPFAM" id="SSF52172">
    <property type="entry name" value="CheY-like"/>
    <property type="match status" value="1"/>
</dbReference>
<evidence type="ECO:0000259" key="3">
    <source>
        <dbReference type="PROSITE" id="PS50110"/>
    </source>
</evidence>
<dbReference type="GO" id="GO:0000160">
    <property type="term" value="P:phosphorelay signal transduction system"/>
    <property type="evidence" value="ECO:0007669"/>
    <property type="project" value="InterPro"/>
</dbReference>
<gene>
    <name evidence="4" type="ORF">EOD43_00795</name>
</gene>
<evidence type="ECO:0000256" key="1">
    <source>
        <dbReference type="ARBA" id="ARBA00022553"/>
    </source>
</evidence>
<accession>A0A437M4V3</accession>
<feature type="domain" description="Response regulatory" evidence="3">
    <location>
        <begin position="6"/>
        <end position="116"/>
    </location>
</feature>
<dbReference type="PROSITE" id="PS50110">
    <property type="entry name" value="RESPONSE_REGULATORY"/>
    <property type="match status" value="1"/>
</dbReference>
<name>A0A437M4V3_9SPHN</name>
<dbReference type="InterPro" id="IPR001789">
    <property type="entry name" value="Sig_transdc_resp-reg_receiver"/>
</dbReference>
<sequence>MDSPARILIVEDDESVRLSLSLLLETFGLNVVAVGSGTEAMGEMGRRFDIFLIDMGLPDMDGATLALRLRRIAPATPAIIMSADHDRLRTAAPVAVCLLDKPVNAQAMTRAIRTAAPHMLMMPTAGAPVADGWRPPAV</sequence>
<evidence type="ECO:0000313" key="4">
    <source>
        <dbReference type="EMBL" id="RVT92504.1"/>
    </source>
</evidence>
<comment type="caution">
    <text evidence="4">The sequence shown here is derived from an EMBL/GenBank/DDBJ whole genome shotgun (WGS) entry which is preliminary data.</text>
</comment>
<dbReference type="SMART" id="SM00448">
    <property type="entry name" value="REC"/>
    <property type="match status" value="1"/>
</dbReference>
<dbReference type="InterPro" id="IPR050595">
    <property type="entry name" value="Bact_response_regulator"/>
</dbReference>